<dbReference type="GO" id="GO:0005829">
    <property type="term" value="C:cytosol"/>
    <property type="evidence" value="ECO:0007669"/>
    <property type="project" value="TreeGrafter"/>
</dbReference>
<reference evidence="13 14" key="1">
    <citation type="journal article" date="2014" name="Nat. Commun.">
        <title>Molecular traces of alternative social organization in a termite genome.</title>
        <authorList>
            <person name="Terrapon N."/>
            <person name="Li C."/>
            <person name="Robertson H.M."/>
            <person name="Ji L."/>
            <person name="Meng X."/>
            <person name="Booth W."/>
            <person name="Chen Z."/>
            <person name="Childers C.P."/>
            <person name="Glastad K.M."/>
            <person name="Gokhale K."/>
            <person name="Gowin J."/>
            <person name="Gronenberg W."/>
            <person name="Hermansen R.A."/>
            <person name="Hu H."/>
            <person name="Hunt B.G."/>
            <person name="Huylmans A.K."/>
            <person name="Khalil S.M."/>
            <person name="Mitchell R.D."/>
            <person name="Munoz-Torres M.C."/>
            <person name="Mustard J.A."/>
            <person name="Pan H."/>
            <person name="Reese J.T."/>
            <person name="Scharf M.E."/>
            <person name="Sun F."/>
            <person name="Vogel H."/>
            <person name="Xiao J."/>
            <person name="Yang W."/>
            <person name="Yang Z."/>
            <person name="Yang Z."/>
            <person name="Zhou J."/>
            <person name="Zhu J."/>
            <person name="Brent C.S."/>
            <person name="Elsik C.G."/>
            <person name="Goodisman M.A."/>
            <person name="Liberles D.A."/>
            <person name="Roe R.M."/>
            <person name="Vargo E.L."/>
            <person name="Vilcinskas A."/>
            <person name="Wang J."/>
            <person name="Bornberg-Bauer E."/>
            <person name="Korb J."/>
            <person name="Zhang G."/>
            <person name="Liebig J."/>
        </authorList>
    </citation>
    <scope>NUCLEOTIDE SEQUENCE [LARGE SCALE GENOMIC DNA]</scope>
    <source>
        <tissue evidence="13">Whole organism</tissue>
    </source>
</reference>
<evidence type="ECO:0000313" key="14">
    <source>
        <dbReference type="Proteomes" id="UP000027135"/>
    </source>
</evidence>
<comment type="function">
    <text evidence="7">Binds and deliver cytosolic copper to the copper ATPase proteins. May be important in cellular antioxidant defense.</text>
</comment>
<dbReference type="OrthoDB" id="689350at2759"/>
<dbReference type="GO" id="GO:0006825">
    <property type="term" value="P:copper ion transport"/>
    <property type="evidence" value="ECO:0007669"/>
    <property type="project" value="UniProtKB-KW"/>
</dbReference>
<evidence type="ECO:0000256" key="6">
    <source>
        <dbReference type="ARBA" id="ARBA00023186"/>
    </source>
</evidence>
<gene>
    <name evidence="13" type="ORF">L798_05130</name>
</gene>
<dbReference type="OMA" id="MTHTYKF"/>
<dbReference type="Pfam" id="PF00403">
    <property type="entry name" value="HMA"/>
    <property type="match status" value="1"/>
</dbReference>
<evidence type="ECO:0000256" key="11">
    <source>
        <dbReference type="ARBA" id="ARBA00046351"/>
    </source>
</evidence>
<dbReference type="PROSITE" id="PS50846">
    <property type="entry name" value="HMA_2"/>
    <property type="match status" value="1"/>
</dbReference>
<feature type="domain" description="HMA" evidence="12">
    <location>
        <begin position="3"/>
        <end position="68"/>
    </location>
</feature>
<dbReference type="PANTHER" id="PTHR46365">
    <property type="entry name" value="COPPER TRANSPORT PROTEIN ATOX1"/>
    <property type="match status" value="1"/>
</dbReference>
<keyword evidence="1" id="KW-0813">Transport</keyword>
<evidence type="ECO:0000259" key="12">
    <source>
        <dbReference type="PROSITE" id="PS50846"/>
    </source>
</evidence>
<dbReference type="Gene3D" id="3.30.70.100">
    <property type="match status" value="1"/>
</dbReference>
<keyword evidence="3" id="KW-0187">Copper transport</keyword>
<dbReference type="InterPro" id="IPR051881">
    <property type="entry name" value="Copper_transport_ATOX1-like"/>
</dbReference>
<dbReference type="InterPro" id="IPR006121">
    <property type="entry name" value="HMA_dom"/>
</dbReference>
<evidence type="ECO:0000256" key="3">
    <source>
        <dbReference type="ARBA" id="ARBA00022796"/>
    </source>
</evidence>
<evidence type="ECO:0000313" key="13">
    <source>
        <dbReference type="EMBL" id="KDR19675.1"/>
    </source>
</evidence>
<organism evidence="13 14">
    <name type="scientific">Zootermopsis nevadensis</name>
    <name type="common">Dampwood termite</name>
    <dbReference type="NCBI Taxonomy" id="136037"/>
    <lineage>
        <taxon>Eukaryota</taxon>
        <taxon>Metazoa</taxon>
        <taxon>Ecdysozoa</taxon>
        <taxon>Arthropoda</taxon>
        <taxon>Hexapoda</taxon>
        <taxon>Insecta</taxon>
        <taxon>Pterygota</taxon>
        <taxon>Neoptera</taxon>
        <taxon>Polyneoptera</taxon>
        <taxon>Dictyoptera</taxon>
        <taxon>Blattodea</taxon>
        <taxon>Blattoidea</taxon>
        <taxon>Termitoidae</taxon>
        <taxon>Termopsidae</taxon>
        <taxon>Zootermopsis</taxon>
    </lineage>
</organism>
<evidence type="ECO:0000256" key="8">
    <source>
        <dbReference type="ARBA" id="ARBA00038171"/>
    </source>
</evidence>
<dbReference type="EMBL" id="KK852637">
    <property type="protein sequence ID" value="KDR19675.1"/>
    <property type="molecule type" value="Genomic_DNA"/>
</dbReference>
<name>A0A067R895_ZOONE</name>
<dbReference type="FunFam" id="3.30.70.100:FF:000008">
    <property type="entry name" value="Copper transport protein ATOX1"/>
    <property type="match status" value="1"/>
</dbReference>
<keyword evidence="6" id="KW-0143">Chaperone</keyword>
<sequence>MAAQVHEFKVAMTCSGCSSAVEKVLGKLKGQGVEKVDISLEDQTVLVTSTLPADQLLETIKKTGKTTSYVGAKQ</sequence>
<dbReference type="GO" id="GO:0016531">
    <property type="term" value="F:copper chaperone activity"/>
    <property type="evidence" value="ECO:0007669"/>
    <property type="project" value="TreeGrafter"/>
</dbReference>
<dbReference type="AlphaFoldDB" id="A0A067R895"/>
<dbReference type="GO" id="GO:0046872">
    <property type="term" value="F:metal ion binding"/>
    <property type="evidence" value="ECO:0007669"/>
    <property type="project" value="UniProtKB-KW"/>
</dbReference>
<evidence type="ECO:0000256" key="2">
    <source>
        <dbReference type="ARBA" id="ARBA00022723"/>
    </source>
</evidence>
<dbReference type="SUPFAM" id="SSF55008">
    <property type="entry name" value="HMA, heavy metal-associated domain"/>
    <property type="match status" value="1"/>
</dbReference>
<accession>A0A067R895</accession>
<dbReference type="InParanoid" id="A0A067R895"/>
<dbReference type="eggNOG" id="KOG1603">
    <property type="taxonomic scope" value="Eukaryota"/>
</dbReference>
<dbReference type="PANTHER" id="PTHR46365:SF1">
    <property type="entry name" value="COPPER TRANSPORT PROTEIN ATOX1"/>
    <property type="match status" value="1"/>
</dbReference>
<dbReference type="STRING" id="136037.A0A067R895"/>
<dbReference type="CDD" id="cd00371">
    <property type="entry name" value="HMA"/>
    <property type="match status" value="1"/>
</dbReference>
<evidence type="ECO:0000256" key="9">
    <source>
        <dbReference type="ARBA" id="ARBA00040962"/>
    </source>
</evidence>
<keyword evidence="5" id="KW-0406">Ion transport</keyword>
<dbReference type="InterPro" id="IPR036163">
    <property type="entry name" value="HMA_dom_sf"/>
</dbReference>
<evidence type="ECO:0000256" key="4">
    <source>
        <dbReference type="ARBA" id="ARBA00023008"/>
    </source>
</evidence>
<evidence type="ECO:0000256" key="1">
    <source>
        <dbReference type="ARBA" id="ARBA00022448"/>
    </source>
</evidence>
<protein>
    <recommendedName>
        <fullName evidence="9">Copper transport protein ATOX1</fullName>
    </recommendedName>
    <alternativeName>
        <fullName evidence="10">Metal transport protein ATX1</fullName>
    </alternativeName>
</protein>
<keyword evidence="14" id="KW-1185">Reference proteome</keyword>
<comment type="similarity">
    <text evidence="8">Belongs to the ATX1 family.</text>
</comment>
<dbReference type="FunCoup" id="A0A067R895">
    <property type="interactions" value="1041"/>
</dbReference>
<keyword evidence="2" id="KW-0479">Metal-binding</keyword>
<evidence type="ECO:0000256" key="7">
    <source>
        <dbReference type="ARBA" id="ARBA00037651"/>
    </source>
</evidence>
<comment type="subunit">
    <text evidence="11">Homodimer. Interacts with ATP7B. Interacts with ATP7A. Interacts (via dimer form) with SLC31A1 (via C-terminal domain); this interaction improves ATOX1 stability and controls intracellular Cu(I) levels.</text>
</comment>
<evidence type="ECO:0000256" key="10">
    <source>
        <dbReference type="ARBA" id="ARBA00043201"/>
    </source>
</evidence>
<keyword evidence="4" id="KW-0186">Copper</keyword>
<evidence type="ECO:0000256" key="5">
    <source>
        <dbReference type="ARBA" id="ARBA00023065"/>
    </source>
</evidence>
<dbReference type="Proteomes" id="UP000027135">
    <property type="component" value="Unassembled WGS sequence"/>
</dbReference>
<proteinExistence type="inferred from homology"/>